<feature type="chain" id="PRO_5039478158" evidence="1">
    <location>
        <begin position="17"/>
        <end position="184"/>
    </location>
</feature>
<keyword evidence="1" id="KW-0732">Signal</keyword>
<evidence type="ECO:0000313" key="2">
    <source>
        <dbReference type="EMBL" id="NGM85153.1"/>
    </source>
</evidence>
<accession>A0A6M1PTX6</accession>
<dbReference type="AlphaFoldDB" id="A0A6M1PTX6"/>
<protein>
    <submittedName>
        <fullName evidence="2">Uncharacterized protein</fullName>
    </submittedName>
</protein>
<dbReference type="RefSeq" id="WP_165103117.1">
    <property type="nucleotide sequence ID" value="NZ_JAAKGU010000014.1"/>
</dbReference>
<gene>
    <name evidence="2" type="ORF">G5B47_22375</name>
</gene>
<evidence type="ECO:0000256" key="1">
    <source>
        <dbReference type="SAM" id="SignalP"/>
    </source>
</evidence>
<keyword evidence="3" id="KW-1185">Reference proteome</keyword>
<evidence type="ECO:0000313" key="3">
    <source>
        <dbReference type="Proteomes" id="UP000480151"/>
    </source>
</evidence>
<name>A0A6M1PTX6_9BACL</name>
<dbReference type="EMBL" id="JAAKGU010000014">
    <property type="protein sequence ID" value="NGM85153.1"/>
    <property type="molecule type" value="Genomic_DNA"/>
</dbReference>
<organism evidence="2 3">
    <name type="scientific">Paenibacillus apii</name>
    <dbReference type="NCBI Taxonomy" id="1850370"/>
    <lineage>
        <taxon>Bacteria</taxon>
        <taxon>Bacillati</taxon>
        <taxon>Bacillota</taxon>
        <taxon>Bacilli</taxon>
        <taxon>Bacillales</taxon>
        <taxon>Paenibacillaceae</taxon>
        <taxon>Paenibacillus</taxon>
    </lineage>
</organism>
<sequence length="184" mass="20105">MNVWILLFGLLSPLFAADSSAPNAPMNTDGFGFGYQAVLAAHNAAQETGDSEDKFFRSFDSLAGVSLYSSEEELTARKGQPLSIVPDPWQDSLEYRYADMSAGVSDGVVVYVHVSPQQARDYGLRLNGIGIDPVHDTLQETLGSPDFVAEDGDVYMRGSTALKIYRSQKTGEWDGIDLFDEYSS</sequence>
<comment type="caution">
    <text evidence="2">The sequence shown here is derived from an EMBL/GenBank/DDBJ whole genome shotgun (WGS) entry which is preliminary data.</text>
</comment>
<dbReference type="Proteomes" id="UP000480151">
    <property type="component" value="Unassembled WGS sequence"/>
</dbReference>
<proteinExistence type="predicted"/>
<feature type="signal peptide" evidence="1">
    <location>
        <begin position="1"/>
        <end position="16"/>
    </location>
</feature>
<reference evidence="2 3" key="1">
    <citation type="submission" date="2020-02" db="EMBL/GenBank/DDBJ databases">
        <authorList>
            <person name="Gao J."/>
            <person name="Sun J."/>
        </authorList>
    </citation>
    <scope>NUCLEOTIDE SEQUENCE [LARGE SCALE GENOMIC DNA]</scope>
    <source>
        <strain evidence="2 3">7124</strain>
    </source>
</reference>